<evidence type="ECO:0000313" key="2">
    <source>
        <dbReference type="Proteomes" id="UP000234767"/>
    </source>
</evidence>
<protein>
    <submittedName>
        <fullName evidence="1">Uncharacterized protein</fullName>
    </submittedName>
</protein>
<dbReference type="EMBL" id="PKJO01000030">
    <property type="protein sequence ID" value="PLA39152.1"/>
    <property type="molecule type" value="Genomic_DNA"/>
</dbReference>
<gene>
    <name evidence="1" type="ORF">CYK00_12210</name>
</gene>
<dbReference type="AlphaFoldDB" id="A0A2I1X943"/>
<evidence type="ECO:0000313" key="1">
    <source>
        <dbReference type="EMBL" id="PLA39152.1"/>
    </source>
</evidence>
<dbReference type="Proteomes" id="UP000234767">
    <property type="component" value="Unassembled WGS sequence"/>
</dbReference>
<sequence>MLIKKLHLVSWRGCPTFGVQFKTFQTAFSNNGCFVYMAKQLDDYASEITVTVPWLIGAGIRQSL</sequence>
<organism evidence="1 2">
    <name type="scientific">Neisseria sicca</name>
    <dbReference type="NCBI Taxonomy" id="490"/>
    <lineage>
        <taxon>Bacteria</taxon>
        <taxon>Pseudomonadati</taxon>
        <taxon>Pseudomonadota</taxon>
        <taxon>Betaproteobacteria</taxon>
        <taxon>Neisseriales</taxon>
        <taxon>Neisseriaceae</taxon>
        <taxon>Neisseria</taxon>
    </lineage>
</organism>
<reference evidence="1 2" key="1">
    <citation type="submission" date="2017-12" db="EMBL/GenBank/DDBJ databases">
        <title>Phylogenetic diversity of female urinary microbiome.</title>
        <authorList>
            <person name="Thomas-White K."/>
            <person name="Wolfe A.J."/>
        </authorList>
    </citation>
    <scope>NUCLEOTIDE SEQUENCE [LARGE SCALE GENOMIC DNA]</scope>
    <source>
        <strain evidence="1 2">UMB0321</strain>
    </source>
</reference>
<name>A0A2I1X943_NEISI</name>
<proteinExistence type="predicted"/>
<comment type="caution">
    <text evidence="1">The sequence shown here is derived from an EMBL/GenBank/DDBJ whole genome shotgun (WGS) entry which is preliminary data.</text>
</comment>
<accession>A0A2I1X943</accession>